<dbReference type="EMBL" id="FN648387">
    <property type="protein sequence ID" value="CBJ26136.1"/>
    <property type="molecule type" value="Genomic_DNA"/>
</dbReference>
<reference evidence="1 2" key="1">
    <citation type="journal article" date="2010" name="Nature">
        <title>The Ectocarpus genome and the independent evolution of multicellularity in brown algae.</title>
        <authorList>
            <person name="Cock J.M."/>
            <person name="Sterck L."/>
            <person name="Rouze P."/>
            <person name="Scornet D."/>
            <person name="Allen A.E."/>
            <person name="Amoutzias G."/>
            <person name="Anthouard V."/>
            <person name="Artiguenave F."/>
            <person name="Aury J.M."/>
            <person name="Badger J.H."/>
            <person name="Beszteri B."/>
            <person name="Billiau K."/>
            <person name="Bonnet E."/>
            <person name="Bothwell J.H."/>
            <person name="Bowler C."/>
            <person name="Boyen C."/>
            <person name="Brownlee C."/>
            <person name="Carrano C.J."/>
            <person name="Charrier B."/>
            <person name="Cho G.Y."/>
            <person name="Coelho S.M."/>
            <person name="Collen J."/>
            <person name="Corre E."/>
            <person name="Da Silva C."/>
            <person name="Delage L."/>
            <person name="Delaroque N."/>
            <person name="Dittami S.M."/>
            <person name="Doulbeau S."/>
            <person name="Elias M."/>
            <person name="Farnham G."/>
            <person name="Gachon C.M."/>
            <person name="Gschloessl B."/>
            <person name="Heesch S."/>
            <person name="Jabbari K."/>
            <person name="Jubin C."/>
            <person name="Kawai H."/>
            <person name="Kimura K."/>
            <person name="Kloareg B."/>
            <person name="Kupper F.C."/>
            <person name="Lang D."/>
            <person name="Le Bail A."/>
            <person name="Leblanc C."/>
            <person name="Lerouge P."/>
            <person name="Lohr M."/>
            <person name="Lopez P.J."/>
            <person name="Martens C."/>
            <person name="Maumus F."/>
            <person name="Michel G."/>
            <person name="Miranda-Saavedra D."/>
            <person name="Morales J."/>
            <person name="Moreau H."/>
            <person name="Motomura T."/>
            <person name="Nagasato C."/>
            <person name="Napoli C.A."/>
            <person name="Nelson D.R."/>
            <person name="Nyvall-Collen P."/>
            <person name="Peters A.F."/>
            <person name="Pommier C."/>
            <person name="Potin P."/>
            <person name="Poulain J."/>
            <person name="Quesneville H."/>
            <person name="Read B."/>
            <person name="Rensing S.A."/>
            <person name="Ritter A."/>
            <person name="Rousvoal S."/>
            <person name="Samanta M."/>
            <person name="Samson G."/>
            <person name="Schroeder D.C."/>
            <person name="Segurens B."/>
            <person name="Strittmatter M."/>
            <person name="Tonon T."/>
            <person name="Tregear J.W."/>
            <person name="Valentin K."/>
            <person name="von Dassow P."/>
            <person name="Yamagishi T."/>
            <person name="Van de Peer Y."/>
            <person name="Wincker P."/>
        </authorList>
    </citation>
    <scope>NUCLEOTIDE SEQUENCE [LARGE SCALE GENOMIC DNA]</scope>
    <source>
        <strain evidence="2">Ec32 / CCAP1310/4</strain>
    </source>
</reference>
<evidence type="ECO:0000313" key="1">
    <source>
        <dbReference type="EMBL" id="CBJ26136.1"/>
    </source>
</evidence>
<protein>
    <submittedName>
        <fullName evidence="1">Uncharacterized protein</fullName>
    </submittedName>
</protein>
<name>D7FQY2_ECTSI</name>
<sequence>MESVNVAHSSPDGLQRLAEALRADPNLADLHNVEELMTEVDSDAFPQASVWERSWTSMRCVVADTAETPPSLSTCISMSVLVLPRGTKLEWHRYHEARSFSRQLFGNLSICDAELQGSDNARKLEQQELEATYADGWAVGGSEESDCVCRGGRCPRMWDCPFWVDRRRAEAKGSSAHVALRTPEESSREACWRAGPQTVRRIEALEPSALLEVHVGPRNTRYYKEIPSQTEDAVELIETLTPLGVKPGVCRYLGPSVDLRG</sequence>
<organism evidence="1 2">
    <name type="scientific">Ectocarpus siliculosus</name>
    <name type="common">Brown alga</name>
    <name type="synonym">Conferva siliculosa</name>
    <dbReference type="NCBI Taxonomy" id="2880"/>
    <lineage>
        <taxon>Eukaryota</taxon>
        <taxon>Sar</taxon>
        <taxon>Stramenopiles</taxon>
        <taxon>Ochrophyta</taxon>
        <taxon>PX clade</taxon>
        <taxon>Phaeophyceae</taxon>
        <taxon>Ectocarpales</taxon>
        <taxon>Ectocarpaceae</taxon>
        <taxon>Ectocarpus</taxon>
    </lineage>
</organism>
<accession>D7FQY2</accession>
<keyword evidence="2" id="KW-1185">Reference proteome</keyword>
<gene>
    <name evidence="1" type="ORF">Esi_0021_0106</name>
</gene>
<dbReference type="AlphaFoldDB" id="D7FQY2"/>
<dbReference type="Proteomes" id="UP000002630">
    <property type="component" value="Linkage Group LG14"/>
</dbReference>
<evidence type="ECO:0000313" key="2">
    <source>
        <dbReference type="Proteomes" id="UP000002630"/>
    </source>
</evidence>
<proteinExistence type="predicted"/>